<dbReference type="Proteomes" id="UP001206890">
    <property type="component" value="Unassembled WGS sequence"/>
</dbReference>
<feature type="region of interest" description="Disordered" evidence="1">
    <location>
        <begin position="115"/>
        <end position="136"/>
    </location>
</feature>
<dbReference type="Pfam" id="PF00144">
    <property type="entry name" value="Beta-lactamase"/>
    <property type="match status" value="1"/>
</dbReference>
<dbReference type="InterPro" id="IPR012338">
    <property type="entry name" value="Beta-lactam/transpept-like"/>
</dbReference>
<protein>
    <submittedName>
        <fullName evidence="3">Beta-lactamase family protein</fullName>
    </submittedName>
</protein>
<dbReference type="Gene3D" id="3.40.710.10">
    <property type="entry name" value="DD-peptidase/beta-lactamase superfamily"/>
    <property type="match status" value="1"/>
</dbReference>
<feature type="compositionally biased region" description="Polar residues" evidence="1">
    <location>
        <begin position="122"/>
        <end position="136"/>
    </location>
</feature>
<organism evidence="3 4">
    <name type="scientific">Dietzia cinnamea</name>
    <dbReference type="NCBI Taxonomy" id="321318"/>
    <lineage>
        <taxon>Bacteria</taxon>
        <taxon>Bacillati</taxon>
        <taxon>Actinomycetota</taxon>
        <taxon>Actinomycetes</taxon>
        <taxon>Mycobacteriales</taxon>
        <taxon>Dietziaceae</taxon>
        <taxon>Dietzia</taxon>
    </lineage>
</organism>
<comment type="caution">
    <text evidence="3">The sequence shown here is derived from an EMBL/GenBank/DDBJ whole genome shotgun (WGS) entry which is preliminary data.</text>
</comment>
<dbReference type="AlphaFoldDB" id="A0AAW5Q8D0"/>
<evidence type="ECO:0000259" key="2">
    <source>
        <dbReference type="Pfam" id="PF00144"/>
    </source>
</evidence>
<accession>A0AAW5Q8D0</accession>
<evidence type="ECO:0000313" key="4">
    <source>
        <dbReference type="Proteomes" id="UP001206890"/>
    </source>
</evidence>
<evidence type="ECO:0000313" key="3">
    <source>
        <dbReference type="EMBL" id="MCT2117217.1"/>
    </source>
</evidence>
<evidence type="ECO:0000256" key="1">
    <source>
        <dbReference type="SAM" id="MobiDB-lite"/>
    </source>
</evidence>
<dbReference type="SUPFAM" id="SSF56601">
    <property type="entry name" value="beta-lactamase/transpeptidase-like"/>
    <property type="match status" value="1"/>
</dbReference>
<gene>
    <name evidence="3" type="ORF">M3D93_05530</name>
</gene>
<sequence length="136" mass="14427">MTSDGRGIAGQVEQAAEQLAHRRVGVVVAAGPPGGTHVAARGDTGRGRAPDAHSLFEIGSITKTFTTLLLADGVVRGRWRLDTPVRELLPDGVAVVTALGSAAPRRPYWTAWRRHGKRSWRPTPSTRGDTRGAGTT</sequence>
<dbReference type="EMBL" id="JALXTC010000017">
    <property type="protein sequence ID" value="MCT2117217.1"/>
    <property type="molecule type" value="Genomic_DNA"/>
</dbReference>
<feature type="domain" description="Beta-lactamase-related" evidence="2">
    <location>
        <begin position="15"/>
        <end position="94"/>
    </location>
</feature>
<proteinExistence type="predicted"/>
<reference evidence="3" key="1">
    <citation type="submission" date="2022-04" db="EMBL/GenBank/DDBJ databases">
        <title>Human microbiome associated bacterial genomes.</title>
        <authorList>
            <person name="Sandstrom S."/>
            <person name="Salamzade R."/>
            <person name="Kalan L.R."/>
        </authorList>
    </citation>
    <scope>NUCLEOTIDE SEQUENCE</scope>
    <source>
        <strain evidence="3">P3-SID1762</strain>
    </source>
</reference>
<dbReference type="InterPro" id="IPR001466">
    <property type="entry name" value="Beta-lactam-related"/>
</dbReference>
<name>A0AAW5Q8D0_9ACTN</name>
<dbReference type="RefSeq" id="WP_232303091.1">
    <property type="nucleotide sequence ID" value="NZ_JAFFGT010000022.1"/>
</dbReference>